<dbReference type="Pfam" id="PF13458">
    <property type="entry name" value="Peripla_BP_6"/>
    <property type="match status" value="1"/>
</dbReference>
<keyword evidence="7" id="KW-1185">Reference proteome</keyword>
<evidence type="ECO:0000256" key="3">
    <source>
        <dbReference type="ARBA" id="ARBA00022970"/>
    </source>
</evidence>
<dbReference type="Proteomes" id="UP000564885">
    <property type="component" value="Unassembled WGS sequence"/>
</dbReference>
<evidence type="ECO:0000313" key="6">
    <source>
        <dbReference type="EMBL" id="NNM73546.1"/>
    </source>
</evidence>
<comment type="caution">
    <text evidence="6">The sequence shown here is derived from an EMBL/GenBank/DDBJ whole genome shotgun (WGS) entry which is preliminary data.</text>
</comment>
<dbReference type="CDD" id="cd06339">
    <property type="entry name" value="PBP1_YraM_LppC_lipoprotein-like"/>
    <property type="match status" value="1"/>
</dbReference>
<evidence type="ECO:0000259" key="5">
    <source>
        <dbReference type="Pfam" id="PF13458"/>
    </source>
</evidence>
<feature type="region of interest" description="Disordered" evidence="4">
    <location>
        <begin position="1"/>
        <end position="27"/>
    </location>
</feature>
<dbReference type="Gene3D" id="3.40.50.2300">
    <property type="match status" value="2"/>
</dbReference>
<name>A0A849I195_9HYPH</name>
<comment type="similarity">
    <text evidence="1">Belongs to the leucine-binding protein family.</text>
</comment>
<organism evidence="6 7">
    <name type="scientific">Enterovirga aerilata</name>
    <dbReference type="NCBI Taxonomy" id="2730920"/>
    <lineage>
        <taxon>Bacteria</taxon>
        <taxon>Pseudomonadati</taxon>
        <taxon>Pseudomonadota</taxon>
        <taxon>Alphaproteobacteria</taxon>
        <taxon>Hyphomicrobiales</taxon>
        <taxon>Methylobacteriaceae</taxon>
        <taxon>Enterovirga</taxon>
    </lineage>
</organism>
<keyword evidence="3" id="KW-0029">Amino-acid transport</keyword>
<evidence type="ECO:0000256" key="1">
    <source>
        <dbReference type="ARBA" id="ARBA00010062"/>
    </source>
</evidence>
<dbReference type="InterPro" id="IPR028082">
    <property type="entry name" value="Peripla_BP_I"/>
</dbReference>
<keyword evidence="3" id="KW-0813">Transport</keyword>
<dbReference type="SUPFAM" id="SSF53822">
    <property type="entry name" value="Periplasmic binding protein-like I"/>
    <property type="match status" value="1"/>
</dbReference>
<evidence type="ECO:0000256" key="4">
    <source>
        <dbReference type="SAM" id="MobiDB-lite"/>
    </source>
</evidence>
<keyword evidence="2" id="KW-0732">Signal</keyword>
<accession>A0A849I195</accession>
<dbReference type="PANTHER" id="PTHR30483:SF6">
    <property type="entry name" value="PERIPLASMIC BINDING PROTEIN OF ABC TRANSPORTER FOR NATURAL AMINO ACIDS"/>
    <property type="match status" value="1"/>
</dbReference>
<dbReference type="AlphaFoldDB" id="A0A849I195"/>
<proteinExistence type="inferred from homology"/>
<dbReference type="EMBL" id="JABEPP010000004">
    <property type="protein sequence ID" value="NNM73546.1"/>
    <property type="molecule type" value="Genomic_DNA"/>
</dbReference>
<evidence type="ECO:0000256" key="2">
    <source>
        <dbReference type="ARBA" id="ARBA00022729"/>
    </source>
</evidence>
<dbReference type="InterPro" id="IPR051010">
    <property type="entry name" value="BCAA_transport"/>
</dbReference>
<sequence length="371" mass="37497">MDPGRGRPSAAIDPLADPPAAPAPSAGPTIGTGAVKVALILPLGASGQAASAATSLRNAADLAMAEFQNPDLTILVKDDRGTADGAREAATAALAEGAELILGPLFASAVAAAGTVAKAQGRPVIGFSTDAGVASRGVYLLSFLPQNEVDRVIDYAAAQGRRSFAALVPDTTYGSVVEGAFREAAARRGIRVAGLERYAPGQPAAAVTRLAPLFSGQIDAILIPAPGDDLPAIGSALQSAGFSPGRVKPLGTGLWNDPRAAGVAAIQGGWFASPEIAGFTAFAGRYRARFNAEPTRIATLAYDAVSLAAALARMQGTPRYSEAALLAPTGFAGVDGVFRFRPDGTNERALAVNEVRGEGTAVISPAPKAFG</sequence>
<dbReference type="InterPro" id="IPR028081">
    <property type="entry name" value="Leu-bd"/>
</dbReference>
<dbReference type="PANTHER" id="PTHR30483">
    <property type="entry name" value="LEUCINE-SPECIFIC-BINDING PROTEIN"/>
    <property type="match status" value="1"/>
</dbReference>
<evidence type="ECO:0000313" key="7">
    <source>
        <dbReference type="Proteomes" id="UP000564885"/>
    </source>
</evidence>
<protein>
    <submittedName>
        <fullName evidence="6">Penicillin-binding protein activator</fullName>
    </submittedName>
</protein>
<feature type="domain" description="Leucine-binding protein" evidence="5">
    <location>
        <begin position="35"/>
        <end position="357"/>
    </location>
</feature>
<reference evidence="6 7" key="1">
    <citation type="submission" date="2020-04" db="EMBL/GenBank/DDBJ databases">
        <title>Enterovirga sp. isolate from soil.</title>
        <authorList>
            <person name="Chea S."/>
            <person name="Kim D.-U."/>
        </authorList>
    </citation>
    <scope>NUCLEOTIDE SEQUENCE [LARGE SCALE GENOMIC DNA]</scope>
    <source>
        <strain evidence="6 7">DB1703</strain>
    </source>
</reference>
<dbReference type="GO" id="GO:0006865">
    <property type="term" value="P:amino acid transport"/>
    <property type="evidence" value="ECO:0007669"/>
    <property type="project" value="UniProtKB-KW"/>
</dbReference>
<gene>
    <name evidence="6" type="ORF">HJG44_14250</name>
</gene>